<dbReference type="GO" id="GO:0005509">
    <property type="term" value="F:calcium ion binding"/>
    <property type="evidence" value="ECO:0007669"/>
    <property type="project" value="InterPro"/>
</dbReference>
<evidence type="ECO:0000256" key="2">
    <source>
        <dbReference type="ARBA" id="ARBA00022525"/>
    </source>
</evidence>
<dbReference type="PRINTS" id="PR00313">
    <property type="entry name" value="CABNDNGRPT"/>
</dbReference>
<accession>A0A679JE21</accession>
<dbReference type="InterPro" id="IPR001343">
    <property type="entry name" value="Hemolysn_Ca-bd"/>
</dbReference>
<sequence>MPTFSFTYNSDYDPLDTVTLSQDGSLISSGTNNLHAFGPLGGGWFIFNNSSNLSQGGMFFSDANRDESGNPGYDITGTEYSVSADMSDNTASVYLEGGDFGDILRAGFGADTLKGGSGNDVLEGGADADTIEGGLGNDTASYEHAGGGVYVRLDSMLGYGGEAQDDELFGIENLAGSAFDDSLIGDDNNNTLRGNGGLDDIAGRDGDDRIVVSSTPGSIGGDGGKDVLIVMGGGTVSLSFMNFDGIEAIYVRNDTHLHMTNVLAGSKIVSQSTSGHAAEIVGTSGHDTIKGGKGGDTIDGGIGDDTIRAGQGGDTIDGGIGSDRLFAGTGGATIDGGIGSDKLFAGTGADSFRFEAGFGRDNIYGLDLNADHIFIDVAGVGDIVLRSLNNGRHTLVTFDGMEGGNKIILRDMNVDDVRNVQNELFLFGV</sequence>
<dbReference type="GO" id="GO:0005576">
    <property type="term" value="C:extracellular region"/>
    <property type="evidence" value="ECO:0007669"/>
    <property type="project" value="UniProtKB-SubCell"/>
</dbReference>
<comment type="subcellular location">
    <subcellularLocation>
        <location evidence="1">Secreted</location>
    </subcellularLocation>
</comment>
<organism evidence="3">
    <name type="scientific">Methylobacterium bullatum</name>
    <dbReference type="NCBI Taxonomy" id="570505"/>
    <lineage>
        <taxon>Bacteria</taxon>
        <taxon>Pseudomonadati</taxon>
        <taxon>Pseudomonadota</taxon>
        <taxon>Alphaproteobacteria</taxon>
        <taxon>Hyphomicrobiales</taxon>
        <taxon>Methylobacteriaceae</taxon>
        <taxon>Methylobacterium</taxon>
    </lineage>
</organism>
<dbReference type="Pfam" id="PF00353">
    <property type="entry name" value="HemolysinCabind"/>
    <property type="match status" value="4"/>
</dbReference>
<name>A0A679JE21_9HYPH</name>
<dbReference type="InterPro" id="IPR050557">
    <property type="entry name" value="RTX_toxin/Mannuronan_C5-epim"/>
</dbReference>
<keyword evidence="2" id="KW-0964">Secreted</keyword>
<dbReference type="InterPro" id="IPR011049">
    <property type="entry name" value="Serralysin-like_metalloprot_C"/>
</dbReference>
<proteinExistence type="predicted"/>
<dbReference type="EMBL" id="LR743504">
    <property type="protein sequence ID" value="CAA2104132.1"/>
    <property type="molecule type" value="Genomic_DNA"/>
</dbReference>
<dbReference type="Gene3D" id="2.150.10.10">
    <property type="entry name" value="Serralysin-like metalloprotease, C-terminal"/>
    <property type="match status" value="2"/>
</dbReference>
<protein>
    <submittedName>
        <fullName evidence="3">Bifunctional hemolysin/adenylate cyclase</fullName>
    </submittedName>
</protein>
<evidence type="ECO:0000313" key="3">
    <source>
        <dbReference type="EMBL" id="CAA2104132.1"/>
    </source>
</evidence>
<gene>
    <name evidence="3" type="primary">cya_13</name>
    <name evidence="3" type="ORF">MBUL_02553</name>
</gene>
<evidence type="ECO:0000256" key="1">
    <source>
        <dbReference type="ARBA" id="ARBA00004613"/>
    </source>
</evidence>
<dbReference type="InterPro" id="IPR018511">
    <property type="entry name" value="Hemolysin-typ_Ca-bd_CS"/>
</dbReference>
<dbReference type="SUPFAM" id="SSF51120">
    <property type="entry name" value="beta-Roll"/>
    <property type="match status" value="3"/>
</dbReference>
<dbReference type="PANTHER" id="PTHR38340">
    <property type="entry name" value="S-LAYER PROTEIN"/>
    <property type="match status" value="1"/>
</dbReference>
<dbReference type="PANTHER" id="PTHR38340:SF1">
    <property type="entry name" value="S-LAYER PROTEIN"/>
    <property type="match status" value="1"/>
</dbReference>
<dbReference type="PROSITE" id="PS00330">
    <property type="entry name" value="HEMOLYSIN_CALCIUM"/>
    <property type="match status" value="4"/>
</dbReference>
<reference evidence="3" key="1">
    <citation type="submission" date="2019-12" db="EMBL/GenBank/DDBJ databases">
        <authorList>
            <person name="Cremers G."/>
        </authorList>
    </citation>
    <scope>NUCLEOTIDE SEQUENCE</scope>
    <source>
        <strain evidence="3">Mbul1</strain>
    </source>
</reference>
<dbReference type="AlphaFoldDB" id="A0A679JE21"/>